<sequence>MWWNYVIPIVTLIVGLVGGFFIGVYYLRRQLTTMQNDPQMLQKMAKQMGYNLNGKQMQQAQQMMKKNGGNMPGGMPGGKAPKGNAFPPNNKRRK</sequence>
<comment type="similarity">
    <text evidence="2">Belongs to the UPF0154 family.</text>
</comment>
<evidence type="ECO:0000256" key="6">
    <source>
        <dbReference type="SAM" id="MobiDB-lite"/>
    </source>
</evidence>
<gene>
    <name evidence="8" type="ORF">GCM10007362_31090</name>
</gene>
<dbReference type="Pfam" id="PF03672">
    <property type="entry name" value="UPF0154"/>
    <property type="match status" value="1"/>
</dbReference>
<reference evidence="9" key="1">
    <citation type="journal article" date="2019" name="Int. J. Syst. Evol. Microbiol.">
        <title>The Global Catalogue of Microorganisms (GCM) 10K type strain sequencing project: providing services to taxonomists for standard genome sequencing and annotation.</title>
        <authorList>
            <consortium name="The Broad Institute Genomics Platform"/>
            <consortium name="The Broad Institute Genome Sequencing Center for Infectious Disease"/>
            <person name="Wu L."/>
            <person name="Ma J."/>
        </authorList>
    </citation>
    <scope>NUCLEOTIDE SEQUENCE [LARGE SCALE GENOMIC DNA]</scope>
    <source>
        <strain evidence="9">CCM 8702</strain>
    </source>
</reference>
<feature type="region of interest" description="Disordered" evidence="6">
    <location>
        <begin position="61"/>
        <end position="94"/>
    </location>
</feature>
<evidence type="ECO:0000256" key="7">
    <source>
        <dbReference type="SAM" id="Phobius"/>
    </source>
</evidence>
<dbReference type="Proteomes" id="UP000605427">
    <property type="component" value="Unassembled WGS sequence"/>
</dbReference>
<dbReference type="EMBL" id="BMDD01000004">
    <property type="protein sequence ID" value="GGH81381.1"/>
    <property type="molecule type" value="Genomic_DNA"/>
</dbReference>
<comment type="subcellular location">
    <subcellularLocation>
        <location evidence="1">Membrane</location>
        <topology evidence="1">Single-pass membrane protein</topology>
    </subcellularLocation>
</comment>
<keyword evidence="4 7" id="KW-1133">Transmembrane helix</keyword>
<evidence type="ECO:0000256" key="3">
    <source>
        <dbReference type="ARBA" id="ARBA00022692"/>
    </source>
</evidence>
<evidence type="ECO:0000256" key="1">
    <source>
        <dbReference type="ARBA" id="ARBA00004167"/>
    </source>
</evidence>
<keyword evidence="9" id="KW-1185">Reference proteome</keyword>
<keyword evidence="3 7" id="KW-0812">Transmembrane</keyword>
<keyword evidence="5 7" id="KW-0472">Membrane</keyword>
<evidence type="ECO:0000256" key="5">
    <source>
        <dbReference type="ARBA" id="ARBA00023136"/>
    </source>
</evidence>
<evidence type="ECO:0000256" key="2">
    <source>
        <dbReference type="ARBA" id="ARBA00006694"/>
    </source>
</evidence>
<protein>
    <recommendedName>
        <fullName evidence="10">YneF family protein</fullName>
    </recommendedName>
</protein>
<evidence type="ECO:0008006" key="10">
    <source>
        <dbReference type="Google" id="ProtNLM"/>
    </source>
</evidence>
<comment type="caution">
    <text evidence="8">The sequence shown here is derived from an EMBL/GenBank/DDBJ whole genome shotgun (WGS) entry which is preliminary data.</text>
</comment>
<name>A0ABQ1ZZU2_9BACL</name>
<evidence type="ECO:0000256" key="4">
    <source>
        <dbReference type="ARBA" id="ARBA00022989"/>
    </source>
</evidence>
<proteinExistence type="inferred from homology"/>
<dbReference type="InterPro" id="IPR005359">
    <property type="entry name" value="UPF0154"/>
</dbReference>
<dbReference type="RefSeq" id="WP_037284892.1">
    <property type="nucleotide sequence ID" value="NZ_BMDD01000004.1"/>
</dbReference>
<accession>A0ABQ1ZZU2</accession>
<evidence type="ECO:0000313" key="8">
    <source>
        <dbReference type="EMBL" id="GGH81381.1"/>
    </source>
</evidence>
<feature type="transmembrane region" description="Helical" evidence="7">
    <location>
        <begin position="6"/>
        <end position="27"/>
    </location>
</feature>
<organism evidence="8 9">
    <name type="scientific">Saccharibacillus endophyticus</name>
    <dbReference type="NCBI Taxonomy" id="2060666"/>
    <lineage>
        <taxon>Bacteria</taxon>
        <taxon>Bacillati</taxon>
        <taxon>Bacillota</taxon>
        <taxon>Bacilli</taxon>
        <taxon>Bacillales</taxon>
        <taxon>Paenibacillaceae</taxon>
        <taxon>Saccharibacillus</taxon>
    </lineage>
</organism>
<evidence type="ECO:0000313" key="9">
    <source>
        <dbReference type="Proteomes" id="UP000605427"/>
    </source>
</evidence>